<feature type="transmembrane region" description="Helical" evidence="7">
    <location>
        <begin position="334"/>
        <end position="352"/>
    </location>
</feature>
<sequence length="437" mass="45900">MSSLTVIVPTTGQSAPPRRLAFATFIGTAIEFYDFYLYGIAAALIFPAVFFTELDPVAGTLAALSTFGAAFVARPAGALIFGARGDRYGRKAALVWTLLLTGLATVAIGLLPGYAAIGVAAPVMLTLLRLAQGVGLGGEWAGAALLAAEHAPPGRRGRFAVGTQLGPAAGFILANGAFLLLDRMLGGDAFESWGWRLPFAASMLLVLLGLWTRLRIADAPIYRTAERSASPLRDLLRHQWRQVLLGAGVMIPGYALFYTTTVYFLAYGTRQLGVPRTTMLLVTLAGVAVMGATTAASAILSDRAGRRRTLLVATGLAAVWSAGMPALVGRGTMWWTAVAVVGALAIMGLMYGPKGALLPELFETRYRYSGAALAYNLGGIVGGAITPVVATLLRPETVGWYLSALALVGLLCLRALPDHTAHSLNRDQGVPQVVRAT</sequence>
<evidence type="ECO:0000256" key="5">
    <source>
        <dbReference type="ARBA" id="ARBA00022989"/>
    </source>
</evidence>
<evidence type="ECO:0000259" key="8">
    <source>
        <dbReference type="PROSITE" id="PS50850"/>
    </source>
</evidence>
<feature type="transmembrane region" description="Helical" evidence="7">
    <location>
        <begin position="193"/>
        <end position="214"/>
    </location>
</feature>
<feature type="transmembrane region" description="Helical" evidence="7">
    <location>
        <begin position="398"/>
        <end position="416"/>
    </location>
</feature>
<evidence type="ECO:0000256" key="3">
    <source>
        <dbReference type="ARBA" id="ARBA00022475"/>
    </source>
</evidence>
<dbReference type="EMBL" id="BSDI01000024">
    <property type="protein sequence ID" value="GLH99482.1"/>
    <property type="molecule type" value="Genomic_DNA"/>
</dbReference>
<comment type="subcellular location">
    <subcellularLocation>
        <location evidence="1">Cell membrane</location>
        <topology evidence="1">Multi-pass membrane protein</topology>
    </subcellularLocation>
</comment>
<feature type="transmembrane region" description="Helical" evidence="7">
    <location>
        <begin position="159"/>
        <end position="181"/>
    </location>
</feature>
<dbReference type="RefSeq" id="WP_281899162.1">
    <property type="nucleotide sequence ID" value="NZ_BSDI01000024.1"/>
</dbReference>
<evidence type="ECO:0000256" key="2">
    <source>
        <dbReference type="ARBA" id="ARBA00022448"/>
    </source>
</evidence>
<comment type="caution">
    <text evidence="9">The sequence shown here is derived from an EMBL/GenBank/DDBJ whole genome shotgun (WGS) entry which is preliminary data.</text>
</comment>
<keyword evidence="2" id="KW-0813">Transport</keyword>
<keyword evidence="6 7" id="KW-0472">Membrane</keyword>
<dbReference type="Proteomes" id="UP001144280">
    <property type="component" value="Unassembled WGS sequence"/>
</dbReference>
<dbReference type="InterPro" id="IPR011701">
    <property type="entry name" value="MFS"/>
</dbReference>
<keyword evidence="3" id="KW-1003">Cell membrane</keyword>
<gene>
    <name evidence="9" type="ORF">Pa4123_47580</name>
</gene>
<feature type="transmembrane region" description="Helical" evidence="7">
    <location>
        <begin position="93"/>
        <end position="117"/>
    </location>
</feature>
<keyword evidence="5 7" id="KW-1133">Transmembrane helix</keyword>
<name>A0ABQ5QYX8_9ACTN</name>
<dbReference type="InterPro" id="IPR005829">
    <property type="entry name" value="Sugar_transporter_CS"/>
</dbReference>
<dbReference type="PROSITE" id="PS50850">
    <property type="entry name" value="MFS"/>
    <property type="match status" value="1"/>
</dbReference>
<dbReference type="InterPro" id="IPR020846">
    <property type="entry name" value="MFS_dom"/>
</dbReference>
<dbReference type="InterPro" id="IPR036259">
    <property type="entry name" value="MFS_trans_sf"/>
</dbReference>
<evidence type="ECO:0000313" key="10">
    <source>
        <dbReference type="Proteomes" id="UP001144280"/>
    </source>
</evidence>
<feature type="transmembrane region" description="Helical" evidence="7">
    <location>
        <begin position="278"/>
        <end position="300"/>
    </location>
</feature>
<evidence type="ECO:0000256" key="4">
    <source>
        <dbReference type="ARBA" id="ARBA00022692"/>
    </source>
</evidence>
<feature type="transmembrane region" description="Helical" evidence="7">
    <location>
        <begin position="243"/>
        <end position="266"/>
    </location>
</feature>
<dbReference type="PANTHER" id="PTHR43045:SF2">
    <property type="entry name" value="INNER MEMBRANE METABOLITE TRANSPORT PROTEIN YHJE"/>
    <property type="match status" value="1"/>
</dbReference>
<dbReference type="PANTHER" id="PTHR43045">
    <property type="entry name" value="SHIKIMATE TRANSPORTER"/>
    <property type="match status" value="1"/>
</dbReference>
<keyword evidence="10" id="KW-1185">Reference proteome</keyword>
<protein>
    <submittedName>
        <fullName evidence="9">MFS transporter</fullName>
    </submittedName>
</protein>
<feature type="transmembrane region" description="Helical" evidence="7">
    <location>
        <begin position="309"/>
        <end position="328"/>
    </location>
</feature>
<feature type="transmembrane region" description="Helical" evidence="7">
    <location>
        <begin position="123"/>
        <end position="147"/>
    </location>
</feature>
<dbReference type="PROSITE" id="PS00216">
    <property type="entry name" value="SUGAR_TRANSPORT_1"/>
    <property type="match status" value="1"/>
</dbReference>
<keyword evidence="4 7" id="KW-0812">Transmembrane</keyword>
<dbReference type="SUPFAM" id="SSF103473">
    <property type="entry name" value="MFS general substrate transporter"/>
    <property type="match status" value="1"/>
</dbReference>
<evidence type="ECO:0000256" key="1">
    <source>
        <dbReference type="ARBA" id="ARBA00004651"/>
    </source>
</evidence>
<organism evidence="9 10">
    <name type="scientific">Phytohabitans aurantiacus</name>
    <dbReference type="NCBI Taxonomy" id="3016789"/>
    <lineage>
        <taxon>Bacteria</taxon>
        <taxon>Bacillati</taxon>
        <taxon>Actinomycetota</taxon>
        <taxon>Actinomycetes</taxon>
        <taxon>Micromonosporales</taxon>
        <taxon>Micromonosporaceae</taxon>
    </lineage>
</organism>
<feature type="domain" description="Major facilitator superfamily (MFS) profile" evidence="8">
    <location>
        <begin position="20"/>
        <end position="421"/>
    </location>
</feature>
<evidence type="ECO:0000256" key="7">
    <source>
        <dbReference type="SAM" id="Phobius"/>
    </source>
</evidence>
<evidence type="ECO:0000313" key="9">
    <source>
        <dbReference type="EMBL" id="GLH99482.1"/>
    </source>
</evidence>
<feature type="transmembrane region" description="Helical" evidence="7">
    <location>
        <begin position="58"/>
        <end position="81"/>
    </location>
</feature>
<accession>A0ABQ5QYX8</accession>
<proteinExistence type="predicted"/>
<evidence type="ECO:0000256" key="6">
    <source>
        <dbReference type="ARBA" id="ARBA00023136"/>
    </source>
</evidence>
<feature type="transmembrane region" description="Helical" evidence="7">
    <location>
        <begin position="373"/>
        <end position="392"/>
    </location>
</feature>
<reference evidence="9" key="1">
    <citation type="submission" date="2022-12" db="EMBL/GenBank/DDBJ databases">
        <title>New Phytohabitans aurantiacus sp. RD004123 nov., an actinomycete isolated from soil.</title>
        <authorList>
            <person name="Triningsih D.W."/>
            <person name="Harunari E."/>
            <person name="Igarashi Y."/>
        </authorList>
    </citation>
    <scope>NUCLEOTIDE SEQUENCE</scope>
    <source>
        <strain evidence="9">RD004123</strain>
    </source>
</reference>
<dbReference type="CDD" id="cd17369">
    <property type="entry name" value="MFS_ShiA_like"/>
    <property type="match status" value="1"/>
</dbReference>
<dbReference type="Gene3D" id="1.20.1250.20">
    <property type="entry name" value="MFS general substrate transporter like domains"/>
    <property type="match status" value="2"/>
</dbReference>
<dbReference type="Pfam" id="PF07690">
    <property type="entry name" value="MFS_1"/>
    <property type="match status" value="1"/>
</dbReference>